<feature type="repeat" description="WD" evidence="3">
    <location>
        <begin position="217"/>
        <end position="258"/>
    </location>
</feature>
<dbReference type="InterPro" id="IPR011047">
    <property type="entry name" value="Quinoprotein_ADH-like_sf"/>
</dbReference>
<evidence type="ECO:0000256" key="2">
    <source>
        <dbReference type="ARBA" id="ARBA00022737"/>
    </source>
</evidence>
<feature type="repeat" description="WD" evidence="3">
    <location>
        <begin position="300"/>
        <end position="341"/>
    </location>
</feature>
<evidence type="ECO:0000256" key="4">
    <source>
        <dbReference type="SAM" id="MobiDB-lite"/>
    </source>
</evidence>
<reference evidence="5 6" key="1">
    <citation type="submission" date="2021-02" db="EMBL/GenBank/DDBJ databases">
        <title>De Novo genome assembly of isolated myxobacteria.</title>
        <authorList>
            <person name="Stevens D.C."/>
        </authorList>
    </citation>
    <scope>NUCLEOTIDE SEQUENCE [LARGE SCALE GENOMIC DNA]</scope>
    <source>
        <strain evidence="6">SCPEA02</strain>
    </source>
</reference>
<dbReference type="SMART" id="SM00320">
    <property type="entry name" value="WD40"/>
    <property type="match status" value="14"/>
</dbReference>
<proteinExistence type="predicted"/>
<dbReference type="Gene3D" id="2.130.10.10">
    <property type="entry name" value="YVTN repeat-like/Quinoprotein amine dehydrogenase"/>
    <property type="match status" value="4"/>
</dbReference>
<dbReference type="Proteomes" id="UP000662747">
    <property type="component" value="Chromosome"/>
</dbReference>
<keyword evidence="1 3" id="KW-0853">WD repeat</keyword>
<gene>
    <name evidence="5" type="ORF">JY651_43940</name>
</gene>
<dbReference type="PANTHER" id="PTHR19879:SF9">
    <property type="entry name" value="TRANSCRIPTION INITIATION FACTOR TFIID SUBUNIT 5"/>
    <property type="match status" value="1"/>
</dbReference>
<feature type="repeat" description="WD" evidence="3">
    <location>
        <begin position="175"/>
        <end position="216"/>
    </location>
</feature>
<dbReference type="PANTHER" id="PTHR19879">
    <property type="entry name" value="TRANSCRIPTION INITIATION FACTOR TFIID"/>
    <property type="match status" value="1"/>
</dbReference>
<evidence type="ECO:0000256" key="1">
    <source>
        <dbReference type="ARBA" id="ARBA00022574"/>
    </source>
</evidence>
<dbReference type="PRINTS" id="PR00320">
    <property type="entry name" value="GPROTEINBRPT"/>
</dbReference>
<dbReference type="SUPFAM" id="SSF50978">
    <property type="entry name" value="WD40 repeat-like"/>
    <property type="match status" value="1"/>
</dbReference>
<evidence type="ECO:0000256" key="3">
    <source>
        <dbReference type="PROSITE-ProRule" id="PRU00221"/>
    </source>
</evidence>
<dbReference type="InterPro" id="IPR036322">
    <property type="entry name" value="WD40_repeat_dom_sf"/>
</dbReference>
<feature type="repeat" description="WD" evidence="3">
    <location>
        <begin position="549"/>
        <end position="589"/>
    </location>
</feature>
<feature type="repeat" description="WD" evidence="3">
    <location>
        <begin position="638"/>
        <end position="672"/>
    </location>
</feature>
<dbReference type="SUPFAM" id="SSF50998">
    <property type="entry name" value="Quinoprotein alcohol dehydrogenase-like"/>
    <property type="match status" value="1"/>
</dbReference>
<keyword evidence="6" id="KW-1185">Reference proteome</keyword>
<feature type="repeat" description="WD" evidence="3">
    <location>
        <begin position="425"/>
        <end position="457"/>
    </location>
</feature>
<dbReference type="InterPro" id="IPR001680">
    <property type="entry name" value="WD40_rpt"/>
</dbReference>
<dbReference type="EMBL" id="CP071090">
    <property type="protein sequence ID" value="QSQ22026.1"/>
    <property type="molecule type" value="Genomic_DNA"/>
</dbReference>
<organism evidence="5 6">
    <name type="scientific">Pyxidicoccus parkwayensis</name>
    <dbReference type="NCBI Taxonomy" id="2813578"/>
    <lineage>
        <taxon>Bacteria</taxon>
        <taxon>Pseudomonadati</taxon>
        <taxon>Myxococcota</taxon>
        <taxon>Myxococcia</taxon>
        <taxon>Myxococcales</taxon>
        <taxon>Cystobacterineae</taxon>
        <taxon>Myxococcaceae</taxon>
        <taxon>Pyxidicoccus</taxon>
    </lineage>
</organism>
<feature type="compositionally biased region" description="Polar residues" evidence="4">
    <location>
        <begin position="1"/>
        <end position="13"/>
    </location>
</feature>
<feature type="repeat" description="WD" evidence="3">
    <location>
        <begin position="342"/>
        <end position="383"/>
    </location>
</feature>
<dbReference type="PROSITE" id="PS50294">
    <property type="entry name" value="WD_REPEATS_REGION"/>
    <property type="match status" value="8"/>
</dbReference>
<feature type="repeat" description="WD" evidence="3">
    <location>
        <begin position="259"/>
        <end position="300"/>
    </location>
</feature>
<accession>A0ABX7NUD3</accession>
<dbReference type="Pfam" id="PF00400">
    <property type="entry name" value="WD40"/>
    <property type="match status" value="10"/>
</dbReference>
<evidence type="ECO:0000313" key="5">
    <source>
        <dbReference type="EMBL" id="QSQ22026.1"/>
    </source>
</evidence>
<dbReference type="InterPro" id="IPR015943">
    <property type="entry name" value="WD40/YVTN_repeat-like_dom_sf"/>
</dbReference>
<dbReference type="PROSITE" id="PS00678">
    <property type="entry name" value="WD_REPEATS_1"/>
    <property type="match status" value="5"/>
</dbReference>
<sequence length="783" mass="83393">MTRARSSSPTGLTTCRRAPASRQGGKGPSVHATRRGAPHRACVAPRTGVANSAPAFLPEARALSVPLRRFAVLALLLAACSAHRSSTDISPKSDSERELRARIYLSPGDAAVGKSDSEQELRARIYLARGDAAVETKQWGVAAAAYAAARATWDSPAARWGQAWAADRASTQRWTKKLEGSVLALAFAPDGEVLASAGTDSVVRVWDVKQGGLLAELQGPKAELLALAFSPDGRWLAASGQPGDLRLWDWRERRQVALLQGHSDAVRGLAFSPDGSLLASCGLDKTVRVWDVGAGTETLRFEHDAYAIAVAFSADGSQLLSTSMDRSARVWDLKTRREVHRLVGHTEKVESGAFSSDGRLIMTAAGDRTMRLWNARTGELVDVLRSQGDVSVAAIDPGFHLVVQAGWDGRVQLLDARGGELLERLDAHHAFAMSVALSPDGHTFASGGRDGVLNVWSRPAAPAEARLRGHSEWVETLAFSGKDALVTGAEDGLRTWSLSDWDAVTSRAEATEAVASLAVSPDFMRIAVGTLKGTVRVLEASSGRQLMELSGVNGSVRALAFSPDGTLLAAGGDPAIHLWSMPSGAVVGRLEGHTGKVWALAFDGTGTRLVSGGADKTVRLWDVVRRQQLRQLDAGERVRAVAFTPSNGEVVTAGMQQPIRIWSAGDGHLLRSMDEGTVGVLSVSVSPDGRFLASAGLDMVVKVWSLPSGELMGKVRRQQGFLSAVAFAPDGSVLASGASDRTVLLLRFDSVAHPPPASRESVEETLRRHGLTWDEAGFLIQYR</sequence>
<evidence type="ECO:0000313" key="6">
    <source>
        <dbReference type="Proteomes" id="UP000662747"/>
    </source>
</evidence>
<feature type="repeat" description="WD" evidence="3">
    <location>
        <begin position="590"/>
        <end position="631"/>
    </location>
</feature>
<dbReference type="CDD" id="cd00200">
    <property type="entry name" value="WD40"/>
    <property type="match status" value="2"/>
</dbReference>
<name>A0ABX7NUD3_9BACT</name>
<feature type="repeat" description="WD" evidence="3">
    <location>
        <begin position="673"/>
        <end position="714"/>
    </location>
</feature>
<keyword evidence="2" id="KW-0677">Repeat</keyword>
<dbReference type="InterPro" id="IPR019775">
    <property type="entry name" value="WD40_repeat_CS"/>
</dbReference>
<dbReference type="InterPro" id="IPR020472">
    <property type="entry name" value="WD40_PAC1"/>
</dbReference>
<feature type="region of interest" description="Disordered" evidence="4">
    <location>
        <begin position="1"/>
        <end position="38"/>
    </location>
</feature>
<dbReference type="PROSITE" id="PS50082">
    <property type="entry name" value="WD_REPEATS_2"/>
    <property type="match status" value="10"/>
</dbReference>
<protein>
    <submittedName>
        <fullName evidence="5">WD40 repeat domain-containing protein</fullName>
    </submittedName>
</protein>